<gene>
    <name evidence="9" type="ORF">FGL95_09560</name>
</gene>
<dbReference type="GO" id="GO:0022857">
    <property type="term" value="F:transmembrane transporter activity"/>
    <property type="evidence" value="ECO:0007669"/>
    <property type="project" value="InterPro"/>
</dbReference>
<comment type="similarity">
    <text evidence="2">Belongs to the binding-protein-dependent transport system permease family. FecCD subfamily.</text>
</comment>
<reference evidence="9 10" key="1">
    <citation type="submission" date="2019-05" db="EMBL/GenBank/DDBJ databases">
        <authorList>
            <person name="Lee S.D."/>
        </authorList>
    </citation>
    <scope>NUCLEOTIDE SEQUENCE [LARGE SCALE GENOMIC DNA]</scope>
    <source>
        <strain evidence="9 10">YC2-7</strain>
    </source>
</reference>
<dbReference type="GO" id="GO:0033214">
    <property type="term" value="P:siderophore-iron import into cell"/>
    <property type="evidence" value="ECO:0007669"/>
    <property type="project" value="TreeGrafter"/>
</dbReference>
<comment type="subcellular location">
    <subcellularLocation>
        <location evidence="1">Cell membrane</location>
        <topology evidence="1">Multi-pass membrane protein</topology>
    </subcellularLocation>
</comment>
<keyword evidence="4" id="KW-1003">Cell membrane</keyword>
<feature type="transmembrane region" description="Helical" evidence="8">
    <location>
        <begin position="227"/>
        <end position="252"/>
    </location>
</feature>
<organism evidence="9 10">
    <name type="scientific">Antrihabitans stalactiti</name>
    <dbReference type="NCBI Taxonomy" id="2584121"/>
    <lineage>
        <taxon>Bacteria</taxon>
        <taxon>Bacillati</taxon>
        <taxon>Actinomycetota</taxon>
        <taxon>Actinomycetes</taxon>
        <taxon>Mycobacteriales</taxon>
        <taxon>Nocardiaceae</taxon>
        <taxon>Antrihabitans</taxon>
    </lineage>
</organism>
<feature type="transmembrane region" description="Helical" evidence="8">
    <location>
        <begin position="42"/>
        <end position="73"/>
    </location>
</feature>
<evidence type="ECO:0000313" key="10">
    <source>
        <dbReference type="Proteomes" id="UP000535543"/>
    </source>
</evidence>
<dbReference type="EMBL" id="VCQU01000003">
    <property type="protein sequence ID" value="NMN95277.1"/>
    <property type="molecule type" value="Genomic_DNA"/>
</dbReference>
<keyword evidence="5 8" id="KW-0812">Transmembrane</keyword>
<reference evidence="9 10" key="2">
    <citation type="submission" date="2020-06" db="EMBL/GenBank/DDBJ databases">
        <title>Antribacter stalactiti gen. nov., sp. nov., a new member of the family Nacardiaceae isolated from a cave.</title>
        <authorList>
            <person name="Kim I.S."/>
        </authorList>
    </citation>
    <scope>NUCLEOTIDE SEQUENCE [LARGE SCALE GENOMIC DNA]</scope>
    <source>
        <strain evidence="9 10">YC2-7</strain>
    </source>
</reference>
<evidence type="ECO:0000256" key="4">
    <source>
        <dbReference type="ARBA" id="ARBA00022475"/>
    </source>
</evidence>
<evidence type="ECO:0000256" key="8">
    <source>
        <dbReference type="SAM" id="Phobius"/>
    </source>
</evidence>
<sequence length="367" mass="37303">MPRRTVGPHSAPGACRTRGQGLCAECASRGASNSLTVRKRRLVGVAVLAALLVLVAIASIGVGALSISIGEVWHGVFTPSGTPSDELVQTLRIPRTVVALIVGVALGVAGALIQGHTRNPLADTGLLGLNAGAAFLVVIAIYAFGLTIPSQYVWFALAGSLIAGAVVFGIASVGSAAATPMTLALAGAAVTLCLQAMTSAVVVSDIRTLDSYRFWVIGSVAGRGLDIFWQVLPFIVVGLILAAANTPALNVLNLGEDVARGLGTNVALNRSVGLLAVTLLAGGATAAAGPVAFVGLVVPHVARAITGPDYRWLVPYAGLLGGLFLLTADVVGRIVVRPAELDVGIVLALAGAPFFIALVRKRRLVAL</sequence>
<comment type="caution">
    <text evidence="9">The sequence shown here is derived from an EMBL/GenBank/DDBJ whole genome shotgun (WGS) entry which is preliminary data.</text>
</comment>
<feature type="transmembrane region" description="Helical" evidence="8">
    <location>
        <begin position="152"/>
        <end position="171"/>
    </location>
</feature>
<evidence type="ECO:0000313" key="9">
    <source>
        <dbReference type="EMBL" id="NMN95277.1"/>
    </source>
</evidence>
<keyword evidence="7 8" id="KW-0472">Membrane</keyword>
<dbReference type="InterPro" id="IPR037294">
    <property type="entry name" value="ABC_BtuC-like"/>
</dbReference>
<keyword evidence="3" id="KW-0813">Transport</keyword>
<dbReference type="Proteomes" id="UP000535543">
    <property type="component" value="Unassembled WGS sequence"/>
</dbReference>
<evidence type="ECO:0000256" key="6">
    <source>
        <dbReference type="ARBA" id="ARBA00022989"/>
    </source>
</evidence>
<feature type="transmembrane region" description="Helical" evidence="8">
    <location>
        <begin position="272"/>
        <end position="298"/>
    </location>
</feature>
<keyword evidence="6 8" id="KW-1133">Transmembrane helix</keyword>
<feature type="transmembrane region" description="Helical" evidence="8">
    <location>
        <begin position="343"/>
        <end position="360"/>
    </location>
</feature>
<dbReference type="GO" id="GO:0005886">
    <property type="term" value="C:plasma membrane"/>
    <property type="evidence" value="ECO:0007669"/>
    <property type="project" value="UniProtKB-SubCell"/>
</dbReference>
<dbReference type="InterPro" id="IPR000522">
    <property type="entry name" value="ABC_transptr_permease_BtuC"/>
</dbReference>
<dbReference type="CDD" id="cd06550">
    <property type="entry name" value="TM_ABC_iron-siderophores_like"/>
    <property type="match status" value="1"/>
</dbReference>
<evidence type="ECO:0000256" key="1">
    <source>
        <dbReference type="ARBA" id="ARBA00004651"/>
    </source>
</evidence>
<accession>A0A848KH77</accession>
<feature type="transmembrane region" description="Helical" evidence="8">
    <location>
        <begin position="93"/>
        <end position="113"/>
    </location>
</feature>
<evidence type="ECO:0000256" key="2">
    <source>
        <dbReference type="ARBA" id="ARBA00007935"/>
    </source>
</evidence>
<dbReference type="PANTHER" id="PTHR30472">
    <property type="entry name" value="FERRIC ENTEROBACTIN TRANSPORT SYSTEM PERMEASE PROTEIN"/>
    <property type="match status" value="1"/>
</dbReference>
<feature type="transmembrane region" description="Helical" evidence="8">
    <location>
        <begin position="125"/>
        <end position="146"/>
    </location>
</feature>
<evidence type="ECO:0000256" key="7">
    <source>
        <dbReference type="ARBA" id="ARBA00023136"/>
    </source>
</evidence>
<keyword evidence="10" id="KW-1185">Reference proteome</keyword>
<protein>
    <submittedName>
        <fullName evidence="9">Iron ABC transporter permease</fullName>
    </submittedName>
</protein>
<dbReference type="FunFam" id="1.10.3470.10:FF:000001">
    <property type="entry name" value="Vitamin B12 ABC transporter permease BtuC"/>
    <property type="match status" value="1"/>
</dbReference>
<evidence type="ECO:0000256" key="5">
    <source>
        <dbReference type="ARBA" id="ARBA00022692"/>
    </source>
</evidence>
<proteinExistence type="inferred from homology"/>
<feature type="transmembrane region" description="Helical" evidence="8">
    <location>
        <begin position="183"/>
        <end position="207"/>
    </location>
</feature>
<feature type="transmembrane region" description="Helical" evidence="8">
    <location>
        <begin position="310"/>
        <end position="331"/>
    </location>
</feature>
<dbReference type="PANTHER" id="PTHR30472:SF1">
    <property type="entry name" value="FE(3+) DICITRATE TRANSPORT SYSTEM PERMEASE PROTEIN FECC-RELATED"/>
    <property type="match status" value="1"/>
</dbReference>
<dbReference type="Pfam" id="PF01032">
    <property type="entry name" value="FecCD"/>
    <property type="match status" value="1"/>
</dbReference>
<dbReference type="Gene3D" id="1.10.3470.10">
    <property type="entry name" value="ABC transporter involved in vitamin B12 uptake, BtuC"/>
    <property type="match status" value="1"/>
</dbReference>
<name>A0A848KH77_9NOCA</name>
<evidence type="ECO:0000256" key="3">
    <source>
        <dbReference type="ARBA" id="ARBA00022448"/>
    </source>
</evidence>
<dbReference type="AlphaFoldDB" id="A0A848KH77"/>
<dbReference type="SUPFAM" id="SSF81345">
    <property type="entry name" value="ABC transporter involved in vitamin B12 uptake, BtuC"/>
    <property type="match status" value="1"/>
</dbReference>